<feature type="region of interest" description="Disordered" evidence="1">
    <location>
        <begin position="1"/>
        <end position="43"/>
    </location>
</feature>
<evidence type="ECO:0000313" key="3">
    <source>
        <dbReference type="Proteomes" id="UP001341840"/>
    </source>
</evidence>
<name>A0ABU6V4R1_9FABA</name>
<gene>
    <name evidence="2" type="ORF">PIB30_003467</name>
</gene>
<organism evidence="2 3">
    <name type="scientific">Stylosanthes scabra</name>
    <dbReference type="NCBI Taxonomy" id="79078"/>
    <lineage>
        <taxon>Eukaryota</taxon>
        <taxon>Viridiplantae</taxon>
        <taxon>Streptophyta</taxon>
        <taxon>Embryophyta</taxon>
        <taxon>Tracheophyta</taxon>
        <taxon>Spermatophyta</taxon>
        <taxon>Magnoliopsida</taxon>
        <taxon>eudicotyledons</taxon>
        <taxon>Gunneridae</taxon>
        <taxon>Pentapetalae</taxon>
        <taxon>rosids</taxon>
        <taxon>fabids</taxon>
        <taxon>Fabales</taxon>
        <taxon>Fabaceae</taxon>
        <taxon>Papilionoideae</taxon>
        <taxon>50 kb inversion clade</taxon>
        <taxon>dalbergioids sensu lato</taxon>
        <taxon>Dalbergieae</taxon>
        <taxon>Pterocarpus clade</taxon>
        <taxon>Stylosanthes</taxon>
    </lineage>
</organism>
<evidence type="ECO:0000256" key="1">
    <source>
        <dbReference type="SAM" id="MobiDB-lite"/>
    </source>
</evidence>
<evidence type="ECO:0000313" key="2">
    <source>
        <dbReference type="EMBL" id="MED6167495.1"/>
    </source>
</evidence>
<dbReference type="EMBL" id="JASCZI010151041">
    <property type="protein sequence ID" value="MED6167495.1"/>
    <property type="molecule type" value="Genomic_DNA"/>
</dbReference>
<keyword evidence="3" id="KW-1185">Reference proteome</keyword>
<reference evidence="2 3" key="1">
    <citation type="journal article" date="2023" name="Plants (Basel)">
        <title>Bridging the Gap: Combining Genomics and Transcriptomics Approaches to Understand Stylosanthes scabra, an Orphan Legume from the Brazilian Caatinga.</title>
        <authorList>
            <person name="Ferreira-Neto J.R.C."/>
            <person name="da Silva M.D."/>
            <person name="Binneck E."/>
            <person name="de Melo N.F."/>
            <person name="da Silva R.H."/>
            <person name="de Melo A.L.T.M."/>
            <person name="Pandolfi V."/>
            <person name="Bustamante F.O."/>
            <person name="Brasileiro-Vidal A.C."/>
            <person name="Benko-Iseppon A.M."/>
        </authorList>
    </citation>
    <scope>NUCLEOTIDE SEQUENCE [LARGE SCALE GENOMIC DNA]</scope>
    <source>
        <tissue evidence="2">Leaves</tissue>
    </source>
</reference>
<dbReference type="Proteomes" id="UP001341840">
    <property type="component" value="Unassembled WGS sequence"/>
</dbReference>
<protein>
    <submittedName>
        <fullName evidence="2">Uncharacterized protein</fullName>
    </submittedName>
</protein>
<proteinExistence type="predicted"/>
<feature type="compositionally biased region" description="Low complexity" evidence="1">
    <location>
        <begin position="1"/>
        <end position="20"/>
    </location>
</feature>
<comment type="caution">
    <text evidence="2">The sequence shown here is derived from an EMBL/GenBank/DDBJ whole genome shotgun (WGS) entry which is preliminary data.</text>
</comment>
<accession>A0ABU6V4R1</accession>
<sequence length="158" mass="17324">MQFQQQQIQQHQHKNSSQNSKVEEEEVTELIKGGDRVLSSGERNRSHINSGLIRRTPSLVPPPLMAAVFPWDRGGGRTGDGTQWQAEASDEDRASCTKKGRGGCQRRKVENHTIPGGGGRHTIGGLLGGAVQWRNLPFLEFENGKKEGTTAITIPSDQ</sequence>
<feature type="region of interest" description="Disordered" evidence="1">
    <location>
        <begin position="71"/>
        <end position="104"/>
    </location>
</feature>